<evidence type="ECO:0000256" key="2">
    <source>
        <dbReference type="ARBA" id="ARBA00023125"/>
    </source>
</evidence>
<name>A0ABV4D8V2_9LACT</name>
<dbReference type="SMART" id="SM00530">
    <property type="entry name" value="HTH_XRE"/>
    <property type="match status" value="1"/>
</dbReference>
<dbReference type="PANTHER" id="PTHR40661:SF1">
    <property type="entry name" value="HTH CRO_C1-TYPE DOMAIN-CONTAINING PROTEIN"/>
    <property type="match status" value="1"/>
</dbReference>
<dbReference type="Pfam" id="PF01381">
    <property type="entry name" value="HTH_3"/>
    <property type="match status" value="1"/>
</dbReference>
<dbReference type="CDD" id="cd06529">
    <property type="entry name" value="S24_LexA-like"/>
    <property type="match status" value="1"/>
</dbReference>
<protein>
    <submittedName>
        <fullName evidence="5">XRE family transcriptional regulator</fullName>
    </submittedName>
</protein>
<evidence type="ECO:0000256" key="1">
    <source>
        <dbReference type="ARBA" id="ARBA00023015"/>
    </source>
</evidence>
<dbReference type="Pfam" id="PF00717">
    <property type="entry name" value="Peptidase_S24"/>
    <property type="match status" value="1"/>
</dbReference>
<evidence type="ECO:0000256" key="3">
    <source>
        <dbReference type="ARBA" id="ARBA00023163"/>
    </source>
</evidence>
<dbReference type="Proteomes" id="UP001565242">
    <property type="component" value="Unassembled WGS sequence"/>
</dbReference>
<feature type="domain" description="HTH cro/C1-type" evidence="4">
    <location>
        <begin position="17"/>
        <end position="71"/>
    </location>
</feature>
<reference evidence="5 6" key="1">
    <citation type="submission" date="2024-03" db="EMBL/GenBank/DDBJ databases">
        <title>Mouse gut bacterial collection (mGBC) of GemPharmatech.</title>
        <authorList>
            <person name="He Y."/>
            <person name="Dong L."/>
            <person name="Wu D."/>
            <person name="Gao X."/>
            <person name="Lin Z."/>
        </authorList>
    </citation>
    <scope>NUCLEOTIDE SEQUENCE [LARGE SCALE GENOMIC DNA]</scope>
    <source>
        <strain evidence="5 6">20-218</strain>
    </source>
</reference>
<comment type="caution">
    <text evidence="5">The sequence shown here is derived from an EMBL/GenBank/DDBJ whole genome shotgun (WGS) entry which is preliminary data.</text>
</comment>
<dbReference type="SUPFAM" id="SSF47413">
    <property type="entry name" value="lambda repressor-like DNA-binding domains"/>
    <property type="match status" value="1"/>
</dbReference>
<gene>
    <name evidence="5" type="ORF">AALM99_06950</name>
</gene>
<dbReference type="Gene3D" id="2.10.109.10">
    <property type="entry name" value="Umud Fragment, subunit A"/>
    <property type="match status" value="1"/>
</dbReference>
<evidence type="ECO:0000313" key="5">
    <source>
        <dbReference type="EMBL" id="MEY8538176.1"/>
    </source>
</evidence>
<dbReference type="InterPro" id="IPR039418">
    <property type="entry name" value="LexA-like"/>
</dbReference>
<sequence>MNFKKENYLMANFSERLKELRKEKGFTQKELAKRIGFSYQNLQKYEKGTARPLNKNLVKLSKILGVSTSYLLGEEKTNTSELDKIVSQLHESRQDNTLAYAKRQLVEQNEESNDIIQMFPYEVEEEQALSAGLGEGYTDSSNKETVYWDREIAYDYAVFIKGKSMEPDFYSGEVALIKKQDTIDYPGQVCAVDDTERGKAYLKCVSVIDNGIWLQSLNDTKDEDGNKLYPDIFLPFEDNPRIIGVVKEHFFPIQNK</sequence>
<evidence type="ECO:0000313" key="6">
    <source>
        <dbReference type="Proteomes" id="UP001565242"/>
    </source>
</evidence>
<accession>A0ABV4D8V2</accession>
<dbReference type="PANTHER" id="PTHR40661">
    <property type="match status" value="1"/>
</dbReference>
<dbReference type="InterPro" id="IPR001387">
    <property type="entry name" value="Cro/C1-type_HTH"/>
</dbReference>
<dbReference type="RefSeq" id="WP_369918381.1">
    <property type="nucleotide sequence ID" value="NZ_JBCLSQ010000015.1"/>
</dbReference>
<keyword evidence="6" id="KW-1185">Reference proteome</keyword>
<proteinExistence type="predicted"/>
<organism evidence="5 6">
    <name type="scientific">Lactococcus muris</name>
    <dbReference type="NCBI Taxonomy" id="2941330"/>
    <lineage>
        <taxon>Bacteria</taxon>
        <taxon>Bacillati</taxon>
        <taxon>Bacillota</taxon>
        <taxon>Bacilli</taxon>
        <taxon>Lactobacillales</taxon>
        <taxon>Streptococcaceae</taxon>
        <taxon>Lactococcus</taxon>
    </lineage>
</organism>
<dbReference type="InterPro" id="IPR036286">
    <property type="entry name" value="LexA/Signal_pep-like_sf"/>
</dbReference>
<dbReference type="InterPro" id="IPR010982">
    <property type="entry name" value="Lambda_DNA-bd_dom_sf"/>
</dbReference>
<keyword evidence="1" id="KW-0805">Transcription regulation</keyword>
<dbReference type="PROSITE" id="PS50943">
    <property type="entry name" value="HTH_CROC1"/>
    <property type="match status" value="1"/>
</dbReference>
<keyword evidence="2" id="KW-0238">DNA-binding</keyword>
<keyword evidence="3" id="KW-0804">Transcription</keyword>
<dbReference type="InterPro" id="IPR015927">
    <property type="entry name" value="Peptidase_S24_S26A/B/C"/>
</dbReference>
<evidence type="ECO:0000259" key="4">
    <source>
        <dbReference type="PROSITE" id="PS50943"/>
    </source>
</evidence>
<dbReference type="SUPFAM" id="SSF51306">
    <property type="entry name" value="LexA/Signal peptidase"/>
    <property type="match status" value="1"/>
</dbReference>
<dbReference type="EMBL" id="JBCLSQ010000015">
    <property type="protein sequence ID" value="MEY8538176.1"/>
    <property type="molecule type" value="Genomic_DNA"/>
</dbReference>
<dbReference type="CDD" id="cd00093">
    <property type="entry name" value="HTH_XRE"/>
    <property type="match status" value="1"/>
</dbReference>
<dbReference type="Gene3D" id="1.10.260.40">
    <property type="entry name" value="lambda repressor-like DNA-binding domains"/>
    <property type="match status" value="1"/>
</dbReference>